<evidence type="ECO:0000259" key="11">
    <source>
        <dbReference type="PROSITE" id="PS50928"/>
    </source>
</evidence>
<keyword evidence="5 10" id="KW-1003">Cell membrane</keyword>
<feature type="transmembrane region" description="Helical" evidence="10">
    <location>
        <begin position="12"/>
        <end position="36"/>
    </location>
</feature>
<protein>
    <recommendedName>
        <fullName evidence="3 10">Phosphate transport system permease protein PstA</fullName>
    </recommendedName>
</protein>
<keyword evidence="4" id="KW-0813">Transport</keyword>
<evidence type="ECO:0000256" key="9">
    <source>
        <dbReference type="ARBA" id="ARBA00023136"/>
    </source>
</evidence>
<evidence type="ECO:0000256" key="4">
    <source>
        <dbReference type="ARBA" id="ARBA00022448"/>
    </source>
</evidence>
<feature type="domain" description="ABC transmembrane type-1" evidence="11">
    <location>
        <begin position="60"/>
        <end position="263"/>
    </location>
</feature>
<dbReference type="Proteomes" id="UP001171111">
    <property type="component" value="Unassembled WGS sequence"/>
</dbReference>
<name>A0ABT8T8V6_9BACT</name>
<organism evidence="12 13">
    <name type="scientific">Campylobacter magnus</name>
    <dbReference type="NCBI Taxonomy" id="3026462"/>
    <lineage>
        <taxon>Bacteria</taxon>
        <taxon>Pseudomonadati</taxon>
        <taxon>Campylobacterota</taxon>
        <taxon>Epsilonproteobacteria</taxon>
        <taxon>Campylobacterales</taxon>
        <taxon>Campylobacteraceae</taxon>
        <taxon>Campylobacter</taxon>
    </lineage>
</organism>
<comment type="similarity">
    <text evidence="2 10">Belongs to the binding-protein-dependent transport system permease family. CysTW subfamily.</text>
</comment>
<evidence type="ECO:0000256" key="2">
    <source>
        <dbReference type="ARBA" id="ARBA00007069"/>
    </source>
</evidence>
<sequence>MYLNNEIKNNIFTALCVLFGLVGVGFLLIIICSLIYKGILGLSPAIFTLPTAFGGLANAILGQIILVFMASVFGLFIGSFAGIYISEYSKNKAVKNGLICVIEILLSTPSIIVGVFIYAIFVSTFGSYSGIAGSLALGFIMLCVVAKTFFEALGSVDPKLKEASYALGASKRQVIMSVMMANAKPALITGVILGVARIAGESAPLLFTNANNDFFSFDIFSSLPSLSVSIYEFSLSSDEALRNAAWSGALLLLIMVLGANIISKLVFLKERK</sequence>
<evidence type="ECO:0000256" key="8">
    <source>
        <dbReference type="ARBA" id="ARBA00022989"/>
    </source>
</evidence>
<keyword evidence="9 10" id="KW-0472">Membrane</keyword>
<dbReference type="NCBIfam" id="TIGR00974">
    <property type="entry name" value="3a0107s02c"/>
    <property type="match status" value="1"/>
</dbReference>
<dbReference type="InterPro" id="IPR051408">
    <property type="entry name" value="Phosphate_transprt_permease"/>
</dbReference>
<dbReference type="RefSeq" id="WP_302244678.1">
    <property type="nucleotide sequence ID" value="NZ_JAULJQ010000009.1"/>
</dbReference>
<comment type="caution">
    <text evidence="12">The sequence shown here is derived from an EMBL/GenBank/DDBJ whole genome shotgun (WGS) entry which is preliminary data.</text>
</comment>
<feature type="transmembrane region" description="Helical" evidence="10">
    <location>
        <begin position="56"/>
        <end position="85"/>
    </location>
</feature>
<feature type="transmembrane region" description="Helical" evidence="10">
    <location>
        <begin position="174"/>
        <end position="199"/>
    </location>
</feature>
<dbReference type="SUPFAM" id="SSF161098">
    <property type="entry name" value="MetI-like"/>
    <property type="match status" value="1"/>
</dbReference>
<evidence type="ECO:0000256" key="7">
    <source>
        <dbReference type="ARBA" id="ARBA00022692"/>
    </source>
</evidence>
<dbReference type="EMBL" id="JAULJQ010000009">
    <property type="protein sequence ID" value="MDO2409905.1"/>
    <property type="molecule type" value="Genomic_DNA"/>
</dbReference>
<feature type="transmembrane region" description="Helical" evidence="10">
    <location>
        <begin position="244"/>
        <end position="267"/>
    </location>
</feature>
<dbReference type="Gene3D" id="1.10.3720.10">
    <property type="entry name" value="MetI-like"/>
    <property type="match status" value="1"/>
</dbReference>
<dbReference type="InterPro" id="IPR005672">
    <property type="entry name" value="Phosphate_PstA"/>
</dbReference>
<evidence type="ECO:0000313" key="13">
    <source>
        <dbReference type="Proteomes" id="UP001171111"/>
    </source>
</evidence>
<keyword evidence="8 10" id="KW-1133">Transmembrane helix</keyword>
<dbReference type="PANTHER" id="PTHR42922:SF1">
    <property type="entry name" value="PHOSPHATE TRANSPORT SYSTEM PERMEASE PROTEIN PSTA"/>
    <property type="match status" value="1"/>
</dbReference>
<gene>
    <name evidence="12" type="primary">pstA</name>
    <name evidence="12" type="ORF">Q2362_07340</name>
</gene>
<dbReference type="Pfam" id="PF00528">
    <property type="entry name" value="BPD_transp_1"/>
    <property type="match status" value="1"/>
</dbReference>
<dbReference type="InterPro" id="IPR035906">
    <property type="entry name" value="MetI-like_sf"/>
</dbReference>
<evidence type="ECO:0000313" key="12">
    <source>
        <dbReference type="EMBL" id="MDO2409905.1"/>
    </source>
</evidence>
<evidence type="ECO:0000256" key="3">
    <source>
        <dbReference type="ARBA" id="ARBA00016864"/>
    </source>
</evidence>
<feature type="transmembrane region" description="Helical" evidence="10">
    <location>
        <begin position="97"/>
        <end position="121"/>
    </location>
</feature>
<proteinExistence type="inferred from homology"/>
<evidence type="ECO:0000256" key="1">
    <source>
        <dbReference type="ARBA" id="ARBA00004651"/>
    </source>
</evidence>
<dbReference type="CDD" id="cd06261">
    <property type="entry name" value="TM_PBP2"/>
    <property type="match status" value="1"/>
</dbReference>
<dbReference type="PROSITE" id="PS50928">
    <property type="entry name" value="ABC_TM1"/>
    <property type="match status" value="1"/>
</dbReference>
<accession>A0ABT8T8V6</accession>
<feature type="transmembrane region" description="Helical" evidence="10">
    <location>
        <begin position="127"/>
        <end position="153"/>
    </location>
</feature>
<comment type="subcellular location">
    <subcellularLocation>
        <location evidence="1 10">Cell membrane</location>
        <topology evidence="1 10">Multi-pass membrane protein</topology>
    </subcellularLocation>
</comment>
<keyword evidence="6" id="KW-0592">Phosphate transport</keyword>
<evidence type="ECO:0000256" key="5">
    <source>
        <dbReference type="ARBA" id="ARBA00022475"/>
    </source>
</evidence>
<keyword evidence="7 10" id="KW-0812">Transmembrane</keyword>
<reference evidence="12 13" key="1">
    <citation type="submission" date="2023-06" db="EMBL/GenBank/DDBJ databases">
        <title>Campylobacter magnum sp. nov., isolated from cecal contents of domestic pigs (Sus scrofa domesticus).</title>
        <authorList>
            <person name="Papic B."/>
            <person name="Gruntar I."/>
        </authorList>
    </citation>
    <scope>NUCLEOTIDE SEQUENCE [LARGE SCALE GENOMIC DNA]</scope>
    <source>
        <strain evidence="13">34484-21</strain>
    </source>
</reference>
<keyword evidence="13" id="KW-1185">Reference proteome</keyword>
<evidence type="ECO:0000256" key="10">
    <source>
        <dbReference type="RuleBase" id="RU363043"/>
    </source>
</evidence>
<dbReference type="InterPro" id="IPR000515">
    <property type="entry name" value="MetI-like"/>
</dbReference>
<evidence type="ECO:0000256" key="6">
    <source>
        <dbReference type="ARBA" id="ARBA00022592"/>
    </source>
</evidence>
<dbReference type="PANTHER" id="PTHR42922">
    <property type="entry name" value="PHOSPHATE TRANSPORT SYSTEM PERMEASE PROTEIN PSTA"/>
    <property type="match status" value="1"/>
</dbReference>